<dbReference type="AlphaFoldDB" id="A0A839DTX0"/>
<keyword evidence="1" id="KW-0812">Transmembrane</keyword>
<gene>
    <name evidence="2" type="ORF">FHX42_000176</name>
</gene>
<keyword evidence="1" id="KW-1133">Transmembrane helix</keyword>
<keyword evidence="3" id="KW-1185">Reference proteome</keyword>
<organism evidence="2 3">
    <name type="scientific">Halosaccharopolyspora lacisalsi</name>
    <dbReference type="NCBI Taxonomy" id="1000566"/>
    <lineage>
        <taxon>Bacteria</taxon>
        <taxon>Bacillati</taxon>
        <taxon>Actinomycetota</taxon>
        <taxon>Actinomycetes</taxon>
        <taxon>Pseudonocardiales</taxon>
        <taxon>Pseudonocardiaceae</taxon>
        <taxon>Halosaccharopolyspora</taxon>
    </lineage>
</organism>
<accession>A0A839DTX0</accession>
<comment type="caution">
    <text evidence="2">The sequence shown here is derived from an EMBL/GenBank/DDBJ whole genome shotgun (WGS) entry which is preliminary data.</text>
</comment>
<name>A0A839DTX0_9PSEU</name>
<feature type="transmembrane region" description="Helical" evidence="1">
    <location>
        <begin position="37"/>
        <end position="60"/>
    </location>
</feature>
<evidence type="ECO:0000256" key="1">
    <source>
        <dbReference type="SAM" id="Phobius"/>
    </source>
</evidence>
<dbReference type="EMBL" id="JACGWZ010000001">
    <property type="protein sequence ID" value="MBA8822847.1"/>
    <property type="molecule type" value="Genomic_DNA"/>
</dbReference>
<evidence type="ECO:0000313" key="2">
    <source>
        <dbReference type="EMBL" id="MBA8822847.1"/>
    </source>
</evidence>
<feature type="transmembrane region" description="Helical" evidence="1">
    <location>
        <begin position="109"/>
        <end position="142"/>
    </location>
</feature>
<sequence length="150" mass="15501">MNVATTSVRNRLGLPWWAIGLLAALAVPRVVTHDLGLVGPVVNALLVFGPLVCWVVVAVAAKVPRPVLTLVVVGAVHGVLLAIGHQVLWGHAYGGDVPQLGGNLEDLPWMAHSAITRATAFLSSVIVGTVVGVITGVVAWGAGRFRRGGT</sequence>
<keyword evidence="1" id="KW-0472">Membrane</keyword>
<dbReference type="Proteomes" id="UP000569329">
    <property type="component" value="Unassembled WGS sequence"/>
</dbReference>
<protein>
    <submittedName>
        <fullName evidence="2">Uncharacterized protein</fullName>
    </submittedName>
</protein>
<dbReference type="RefSeq" id="WP_182542182.1">
    <property type="nucleotide sequence ID" value="NZ_JACGWZ010000001.1"/>
</dbReference>
<proteinExistence type="predicted"/>
<reference evidence="2 3" key="1">
    <citation type="submission" date="2020-07" db="EMBL/GenBank/DDBJ databases">
        <title>Sequencing the genomes of 1000 actinobacteria strains.</title>
        <authorList>
            <person name="Klenk H.-P."/>
        </authorList>
    </citation>
    <scope>NUCLEOTIDE SEQUENCE [LARGE SCALE GENOMIC DNA]</scope>
    <source>
        <strain evidence="2 3">DSM 45975</strain>
    </source>
</reference>
<feature type="transmembrane region" description="Helical" evidence="1">
    <location>
        <begin position="12"/>
        <end position="31"/>
    </location>
</feature>
<feature type="transmembrane region" description="Helical" evidence="1">
    <location>
        <begin position="67"/>
        <end position="89"/>
    </location>
</feature>
<evidence type="ECO:0000313" key="3">
    <source>
        <dbReference type="Proteomes" id="UP000569329"/>
    </source>
</evidence>